<proteinExistence type="predicted"/>
<reference evidence="2 3" key="1">
    <citation type="journal article" date="2008" name="J. Bacteriol.">
        <title>Insights into plant cell wall degradation from the genome sequence of the soil bacterium Cellvibrio japonicus.</title>
        <authorList>
            <person name="Deboy R.T."/>
            <person name="Mongodin E.F."/>
            <person name="Fouts D.E."/>
            <person name="Tailford L.E."/>
            <person name="Khouri H."/>
            <person name="Emerson J.B."/>
            <person name="Mohamoud Y."/>
            <person name="Watkins K."/>
            <person name="Henrissat B."/>
            <person name="Gilbert H.J."/>
            <person name="Nelson K.E."/>
        </authorList>
    </citation>
    <scope>NUCLEOTIDE SEQUENCE [LARGE SCALE GENOMIC DNA]</scope>
    <source>
        <strain evidence="2 3">Ueda107</strain>
    </source>
</reference>
<dbReference type="eggNOG" id="ENOG50307M4">
    <property type="taxonomic scope" value="Bacteria"/>
</dbReference>
<dbReference type="EMBL" id="CP000934">
    <property type="protein sequence ID" value="ACE85851.1"/>
    <property type="molecule type" value="Genomic_DNA"/>
</dbReference>
<feature type="signal peptide" evidence="1">
    <location>
        <begin position="1"/>
        <end position="20"/>
    </location>
</feature>
<protein>
    <submittedName>
        <fullName evidence="2">Uncharacterized protein</fullName>
    </submittedName>
</protein>
<keyword evidence="1" id="KW-0732">Signal</keyword>
<evidence type="ECO:0000256" key="1">
    <source>
        <dbReference type="SAM" id="SignalP"/>
    </source>
</evidence>
<dbReference type="STRING" id="498211.CJA_0855"/>
<keyword evidence="3" id="KW-1185">Reference proteome</keyword>
<feature type="chain" id="PRO_5002796679" evidence="1">
    <location>
        <begin position="21"/>
        <end position="226"/>
    </location>
</feature>
<evidence type="ECO:0000313" key="2">
    <source>
        <dbReference type="EMBL" id="ACE85851.1"/>
    </source>
</evidence>
<evidence type="ECO:0000313" key="3">
    <source>
        <dbReference type="Proteomes" id="UP000001036"/>
    </source>
</evidence>
<gene>
    <name evidence="2" type="ordered locus">CJA_0855</name>
</gene>
<dbReference type="OrthoDB" id="5730448at2"/>
<dbReference type="KEGG" id="cja:CJA_0855"/>
<dbReference type="RefSeq" id="WP_012486516.1">
    <property type="nucleotide sequence ID" value="NC_010995.1"/>
</dbReference>
<organism evidence="2 3">
    <name type="scientific">Cellvibrio japonicus (strain Ueda107)</name>
    <name type="common">Pseudomonas fluorescens subsp. cellulosa</name>
    <dbReference type="NCBI Taxonomy" id="498211"/>
    <lineage>
        <taxon>Bacteria</taxon>
        <taxon>Pseudomonadati</taxon>
        <taxon>Pseudomonadota</taxon>
        <taxon>Gammaproteobacteria</taxon>
        <taxon>Cellvibrionales</taxon>
        <taxon>Cellvibrionaceae</taxon>
        <taxon>Cellvibrio</taxon>
    </lineage>
</organism>
<dbReference type="AlphaFoldDB" id="B3PKU8"/>
<name>B3PKU8_CELJU</name>
<dbReference type="Proteomes" id="UP000001036">
    <property type="component" value="Chromosome"/>
</dbReference>
<dbReference type="HOGENOM" id="CLU_1222969_0_0_6"/>
<accession>B3PKU8</accession>
<sequence>MRKLLLVFTLFAFAAGQVQAFDLKDLARNIDRSYKCKSGDQSCKNRERLKAVARVAAIAGAVALITKMVIDYRSQRTSGADEVAAEYKAQNAQLPLEPVATEYTTKTLPGPVVEPGKPVVIQSDIVVVPGTKKQKTLIEERITIYDNEDNTKALNNLTKAVNAKTKTGGRYQNEFSFTLPEGLPQGVYPIKTQLLLDGKVVSDASNDIQLVMHVNERGAMQVVAMR</sequence>